<dbReference type="EMBL" id="JAZGJQ010000013">
    <property type="protein sequence ID" value="MEE6148133.1"/>
    <property type="molecule type" value="Genomic_DNA"/>
</dbReference>
<feature type="region of interest" description="Disordered" evidence="1">
    <location>
        <begin position="73"/>
        <end position="101"/>
    </location>
</feature>
<sequence>MVARDKDVEVRCTAGTRTAGTHAAGQRTAGTRTCERCAAAFDVSRRGMLGLLAGMTGLGALLQLGGCSSGAGVAQPSGDSAAREGSSEDASAPAKEELEVGEDQLKEDCKRAALDGASLAADAYLARGYKDLALKGVEDVSEQVDGTALTARFTAVCSTGEVELRRGMVATYEGGAGSWEYKDASVATERFRAVAGIDQDPLGRFGSGASVAFDEAAQTCRVEVEPKEQWFEKIEGPYVLRYAFGTDRWWFEGADTSAAKVSFENLLGEYVDPDNKDLKDDGCKLEVTDVADDGTVTAHLTVHDVDGGSSLFGIAPTDRSDTATMTGKMYYLVTADGTHRVGGLLQGKGDKSGRDFAWSFRADSKVTSGHGYTKVLKVASAEGSPLPSDGLLEVPEAQSATSR</sequence>
<feature type="region of interest" description="Disordered" evidence="1">
    <location>
        <begin position="382"/>
        <end position="403"/>
    </location>
</feature>
<organism evidence="2 3">
    <name type="scientific">Olsenella absiana</name>
    <dbReference type="NCBI Taxonomy" id="3115222"/>
    <lineage>
        <taxon>Bacteria</taxon>
        <taxon>Bacillati</taxon>
        <taxon>Actinomycetota</taxon>
        <taxon>Coriobacteriia</taxon>
        <taxon>Coriobacteriales</taxon>
        <taxon>Atopobiaceae</taxon>
        <taxon>Olsenella</taxon>
    </lineage>
</organism>
<gene>
    <name evidence="2" type="ORF">VXJ25_09090</name>
</gene>
<dbReference type="Proteomes" id="UP001332931">
    <property type="component" value="Unassembled WGS sequence"/>
</dbReference>
<evidence type="ECO:0000313" key="2">
    <source>
        <dbReference type="EMBL" id="MEE6148133.1"/>
    </source>
</evidence>
<evidence type="ECO:0000313" key="3">
    <source>
        <dbReference type="Proteomes" id="UP001332931"/>
    </source>
</evidence>
<evidence type="ECO:0000256" key="1">
    <source>
        <dbReference type="SAM" id="MobiDB-lite"/>
    </source>
</evidence>
<comment type="caution">
    <text evidence="2">The sequence shown here is derived from an EMBL/GenBank/DDBJ whole genome shotgun (WGS) entry which is preliminary data.</text>
</comment>
<keyword evidence="3" id="KW-1185">Reference proteome</keyword>
<proteinExistence type="predicted"/>
<reference evidence="2 3" key="1">
    <citation type="submission" date="2024-01" db="EMBL/GenBank/DDBJ databases">
        <title>Description of Olsenella sp. nov., isolated from pig feces.</title>
        <authorList>
            <person name="Chang Y.-H."/>
        </authorList>
    </citation>
    <scope>NUCLEOTIDE SEQUENCE [LARGE SCALE GENOMIC DNA]</scope>
    <source>
        <strain evidence="2 3">YH-ols2223</strain>
    </source>
</reference>
<protein>
    <recommendedName>
        <fullName evidence="4">Tat pathway signal sequence domain protein</fullName>
    </recommendedName>
</protein>
<name>A0ABU7RBZ8_9ACTN</name>
<dbReference type="RefSeq" id="WP_330958900.1">
    <property type="nucleotide sequence ID" value="NZ_JAZGJQ010000013.1"/>
</dbReference>
<evidence type="ECO:0008006" key="4">
    <source>
        <dbReference type="Google" id="ProtNLM"/>
    </source>
</evidence>
<accession>A0ABU7RBZ8</accession>